<reference evidence="6" key="1">
    <citation type="submission" date="2020-04" db="EMBL/GenBank/DDBJ databases">
        <authorList>
            <person name="Neveu A P."/>
        </authorList>
    </citation>
    <scope>NUCLEOTIDE SEQUENCE</scope>
    <source>
        <tissue evidence="6">Whole embryo</tissue>
    </source>
</reference>
<evidence type="ECO:0000259" key="5">
    <source>
        <dbReference type="PROSITE" id="PS51034"/>
    </source>
</evidence>
<name>A0A6F9DY47_9ASCI</name>
<feature type="domain" description="ZP" evidence="5">
    <location>
        <begin position="52"/>
        <end position="312"/>
    </location>
</feature>
<dbReference type="SMART" id="SM00241">
    <property type="entry name" value="ZP"/>
    <property type="match status" value="1"/>
</dbReference>
<proteinExistence type="evidence at transcript level"/>
<dbReference type="PANTHER" id="PTHR14002:SF20">
    <property type="entry name" value="ZONA PELLUCIDA-LIKE DOMAIN-CONTAINING PROTEIN 1"/>
    <property type="match status" value="1"/>
</dbReference>
<dbReference type="Gene3D" id="2.60.40.3210">
    <property type="entry name" value="Zona pellucida, ZP-N domain"/>
    <property type="match status" value="1"/>
</dbReference>
<feature type="transmembrane region" description="Helical" evidence="3">
    <location>
        <begin position="375"/>
        <end position="400"/>
    </location>
</feature>
<keyword evidence="3" id="KW-1133">Transmembrane helix</keyword>
<feature type="chain" id="PRO_5026094105" evidence="4">
    <location>
        <begin position="23"/>
        <end position="440"/>
    </location>
</feature>
<keyword evidence="1 4" id="KW-0732">Signal</keyword>
<dbReference type="InterPro" id="IPR042235">
    <property type="entry name" value="ZP-C_dom"/>
</dbReference>
<evidence type="ECO:0000256" key="4">
    <source>
        <dbReference type="SAM" id="SignalP"/>
    </source>
</evidence>
<dbReference type="InterPro" id="IPR001507">
    <property type="entry name" value="ZP_dom"/>
</dbReference>
<dbReference type="InterPro" id="IPR055355">
    <property type="entry name" value="ZP-C"/>
</dbReference>
<dbReference type="EMBL" id="LR792197">
    <property type="protein sequence ID" value="CAB3268059.1"/>
    <property type="molecule type" value="mRNA"/>
</dbReference>
<keyword evidence="2" id="KW-1015">Disulfide bond</keyword>
<evidence type="ECO:0000313" key="6">
    <source>
        <dbReference type="EMBL" id="CAB3268059.1"/>
    </source>
</evidence>
<dbReference type="PANTHER" id="PTHR14002">
    <property type="entry name" value="ENDOGLIN/TGF-BETA RECEPTOR TYPE III"/>
    <property type="match status" value="1"/>
</dbReference>
<dbReference type="Pfam" id="PF23344">
    <property type="entry name" value="ZP-N"/>
    <property type="match status" value="1"/>
</dbReference>
<evidence type="ECO:0000256" key="1">
    <source>
        <dbReference type="ARBA" id="ARBA00022729"/>
    </source>
</evidence>
<keyword evidence="3" id="KW-0812">Transmembrane</keyword>
<keyword evidence="3" id="KW-0472">Membrane</keyword>
<organism evidence="6">
    <name type="scientific">Phallusia mammillata</name>
    <dbReference type="NCBI Taxonomy" id="59560"/>
    <lineage>
        <taxon>Eukaryota</taxon>
        <taxon>Metazoa</taxon>
        <taxon>Chordata</taxon>
        <taxon>Tunicata</taxon>
        <taxon>Ascidiacea</taxon>
        <taxon>Phlebobranchia</taxon>
        <taxon>Ascidiidae</taxon>
        <taxon>Phallusia</taxon>
    </lineage>
</organism>
<dbReference type="InterPro" id="IPR055356">
    <property type="entry name" value="ZP-N"/>
</dbReference>
<evidence type="ECO:0000256" key="3">
    <source>
        <dbReference type="SAM" id="Phobius"/>
    </source>
</evidence>
<sequence length="440" mass="49209">MLQTLMFWCGILLLASCLQVQSQLVVVGSRYGNYTYDDYKEDILTPSVVNVVCSPTTMCISLSKNWLQEQWEVNNFKRVTLIESCDQSKDANDTHVTLCTEASLLTSCGTTFTVNDSHVIYSNNVTVQEVTGNKSSVTNMRTLPWKCVYPVRLLVGVEFIPQISPTTQFLGQKSGEGVFRAAMFMYKDEDYTSIYEYSPTLQMDDRIRVRVQLLQGPSLAKVQVTRCWSTPEPLESAQDAYEYELIRRYCPSPVSYEADVNVISNGEHKHVTWESNVFRFVGFPNVYLHCSLRVCFDGDDCVKTCDGDIVSALNRRKRREINPDNVVVSLGPLKPGSGVPTVGRNAESQAELTTTTNRPEKIKETEVYLLGLPRIAVYILIIVLVVVTLAMVFASAICIVRRSKARKNVTLTSSAGDVNKQPVVEAMSYSENRSVAMPTG</sequence>
<dbReference type="AlphaFoldDB" id="A0A6F9DY47"/>
<feature type="signal peptide" evidence="4">
    <location>
        <begin position="1"/>
        <end position="22"/>
    </location>
</feature>
<accession>A0A6F9DY47</accession>
<gene>
    <name evidence="6" type="primary">Zpld1-003</name>
</gene>
<protein>
    <submittedName>
        <fullName evidence="6">ZP domain-containing protein-like</fullName>
    </submittedName>
</protein>
<dbReference type="PROSITE" id="PS51034">
    <property type="entry name" value="ZP_2"/>
    <property type="match status" value="1"/>
</dbReference>
<dbReference type="Gene3D" id="2.60.40.4100">
    <property type="entry name" value="Zona pellucida, ZP-C domain"/>
    <property type="match status" value="1"/>
</dbReference>
<evidence type="ECO:0000256" key="2">
    <source>
        <dbReference type="ARBA" id="ARBA00023157"/>
    </source>
</evidence>
<dbReference type="Pfam" id="PF00100">
    <property type="entry name" value="Zona_pellucida"/>
    <property type="match status" value="1"/>
</dbReference>